<dbReference type="EMBL" id="FZMP01000224">
    <property type="protein sequence ID" value="SNQ62489.1"/>
    <property type="molecule type" value="Genomic_DNA"/>
</dbReference>
<dbReference type="Proteomes" id="UP000218615">
    <property type="component" value="Unassembled WGS sequence"/>
</dbReference>
<reference evidence="2" key="1">
    <citation type="submission" date="2017-06" db="EMBL/GenBank/DDBJ databases">
        <authorList>
            <person name="Cremers G."/>
        </authorList>
    </citation>
    <scope>NUCLEOTIDE SEQUENCE [LARGE SCALE GENOMIC DNA]</scope>
</reference>
<organism evidence="1 2">
    <name type="scientific">Candidatus Methanoperedens nitratireducens</name>
    <dbReference type="NCBI Taxonomy" id="1392998"/>
    <lineage>
        <taxon>Archaea</taxon>
        <taxon>Methanobacteriati</taxon>
        <taxon>Methanobacteriota</taxon>
        <taxon>Stenosarchaea group</taxon>
        <taxon>Methanomicrobia</taxon>
        <taxon>Methanosarcinales</taxon>
        <taxon>ANME-2 cluster</taxon>
        <taxon>Candidatus Methanoperedentaceae</taxon>
        <taxon>Candidatus Methanoperedens</taxon>
    </lineage>
</organism>
<gene>
    <name evidence="1" type="ORF">MNV_750004</name>
</gene>
<evidence type="ECO:0000313" key="1">
    <source>
        <dbReference type="EMBL" id="SNQ62489.1"/>
    </source>
</evidence>
<dbReference type="AlphaFoldDB" id="A0A284VTG1"/>
<accession>A0A284VTG1</accession>
<sequence>MKVTMNEEVTTAFLISNPRTRRSGTIKVPPPMPTREDIAPTGNPATAPNTFFLFSFAPAAKPRLLKKRSLRLAKKSTTESSTIRSPVSACGARYEPVTAPRMDVMMIGIATSIFTSRCARYVVEAEAVVIAFRRSAIGIAVRRGSPVQKKSGV</sequence>
<name>A0A284VTG1_9EURY</name>
<proteinExistence type="predicted"/>
<evidence type="ECO:0000313" key="2">
    <source>
        <dbReference type="Proteomes" id="UP000218615"/>
    </source>
</evidence>
<protein>
    <submittedName>
        <fullName evidence="1">Uncharacterized protein</fullName>
    </submittedName>
</protein>
<keyword evidence="2" id="KW-1185">Reference proteome</keyword>